<reference evidence="2" key="1">
    <citation type="submission" date="2022-03" db="EMBL/GenBank/DDBJ databases">
        <authorList>
            <person name="Alioto T."/>
            <person name="Alioto T."/>
            <person name="Gomez Garrido J."/>
        </authorList>
    </citation>
    <scope>NUCLEOTIDE SEQUENCE</scope>
</reference>
<proteinExistence type="predicted"/>
<accession>A0AAD1T848</accession>
<dbReference type="Proteomes" id="UP001295444">
    <property type="component" value="Chromosome 11"/>
</dbReference>
<organism evidence="2 3">
    <name type="scientific">Pelobates cultripes</name>
    <name type="common">Western spadefoot toad</name>
    <dbReference type="NCBI Taxonomy" id="61616"/>
    <lineage>
        <taxon>Eukaryota</taxon>
        <taxon>Metazoa</taxon>
        <taxon>Chordata</taxon>
        <taxon>Craniata</taxon>
        <taxon>Vertebrata</taxon>
        <taxon>Euteleostomi</taxon>
        <taxon>Amphibia</taxon>
        <taxon>Batrachia</taxon>
        <taxon>Anura</taxon>
        <taxon>Pelobatoidea</taxon>
        <taxon>Pelobatidae</taxon>
        <taxon>Pelobates</taxon>
    </lineage>
</organism>
<feature type="region of interest" description="Disordered" evidence="1">
    <location>
        <begin position="1"/>
        <end position="128"/>
    </location>
</feature>
<dbReference type="AlphaFoldDB" id="A0AAD1T848"/>
<evidence type="ECO:0000256" key="1">
    <source>
        <dbReference type="SAM" id="MobiDB-lite"/>
    </source>
</evidence>
<feature type="compositionally biased region" description="Basic and acidic residues" evidence="1">
    <location>
        <begin position="69"/>
        <end position="86"/>
    </location>
</feature>
<evidence type="ECO:0000313" key="2">
    <source>
        <dbReference type="EMBL" id="CAH2320978.1"/>
    </source>
</evidence>
<name>A0AAD1T848_PELCU</name>
<sequence>MIFWAEPSSPDVQARALTSGDRKQGITPSHYSLQPAGQDNHNREGPLHQMVPLPSTGTANWTHRGPLPTRDRATGRRRLPGHENRLDSGGYPSPHNRDEYPTHATDKREPRGRTKMAGCTNAQQQTPSDWVAASSARFEAMWERFWAQLESTHKPSRSSLVQSTYGKEISRGCTP</sequence>
<feature type="region of interest" description="Disordered" evidence="1">
    <location>
        <begin position="151"/>
        <end position="175"/>
    </location>
</feature>
<keyword evidence="3" id="KW-1185">Reference proteome</keyword>
<protein>
    <submittedName>
        <fullName evidence="2">Uncharacterized protein</fullName>
    </submittedName>
</protein>
<feature type="compositionally biased region" description="Polar residues" evidence="1">
    <location>
        <begin position="26"/>
        <end position="39"/>
    </location>
</feature>
<dbReference type="EMBL" id="OW240922">
    <property type="protein sequence ID" value="CAH2320978.1"/>
    <property type="molecule type" value="Genomic_DNA"/>
</dbReference>
<gene>
    <name evidence="2" type="ORF">PECUL_23A030221</name>
</gene>
<evidence type="ECO:0000313" key="3">
    <source>
        <dbReference type="Proteomes" id="UP001295444"/>
    </source>
</evidence>
<feature type="compositionally biased region" description="Basic and acidic residues" evidence="1">
    <location>
        <begin position="95"/>
        <end position="112"/>
    </location>
</feature>